<reference evidence="2" key="1">
    <citation type="submission" date="2021-02" db="EMBL/GenBank/DDBJ databases">
        <authorList>
            <person name="Nowell W R."/>
        </authorList>
    </citation>
    <scope>NUCLEOTIDE SEQUENCE</scope>
</reference>
<feature type="compositionally biased region" description="Acidic residues" evidence="1">
    <location>
        <begin position="31"/>
        <end position="53"/>
    </location>
</feature>
<protein>
    <submittedName>
        <fullName evidence="2">Uncharacterized protein</fullName>
    </submittedName>
</protein>
<sequence>MQYLRYLKQFFQIMFKIENSTEIPKHVSDKMDDDMSDSDEERNDSDNDDDDDGELKTGSPKILLTAVGIGYHNLTKTLI</sequence>
<evidence type="ECO:0000313" key="2">
    <source>
        <dbReference type="EMBL" id="CAF5206802.1"/>
    </source>
</evidence>
<dbReference type="Gene3D" id="3.65.10.20">
    <property type="entry name" value="RNA 3'-terminal phosphate cyclase domain"/>
    <property type="match status" value="1"/>
</dbReference>
<dbReference type="Proteomes" id="UP000681720">
    <property type="component" value="Unassembled WGS sequence"/>
</dbReference>
<gene>
    <name evidence="2" type="ORF">GIL414_LOCUS78430</name>
</gene>
<dbReference type="InterPro" id="IPR037136">
    <property type="entry name" value="RNA3'_phos_cyclase_dom_sf"/>
</dbReference>
<proteinExistence type="predicted"/>
<feature type="region of interest" description="Disordered" evidence="1">
    <location>
        <begin position="25"/>
        <end position="58"/>
    </location>
</feature>
<accession>A0A8S3IU99</accession>
<organism evidence="2 3">
    <name type="scientific">Rotaria magnacalcarata</name>
    <dbReference type="NCBI Taxonomy" id="392030"/>
    <lineage>
        <taxon>Eukaryota</taxon>
        <taxon>Metazoa</taxon>
        <taxon>Spiralia</taxon>
        <taxon>Gnathifera</taxon>
        <taxon>Rotifera</taxon>
        <taxon>Eurotatoria</taxon>
        <taxon>Bdelloidea</taxon>
        <taxon>Philodinida</taxon>
        <taxon>Philodinidae</taxon>
        <taxon>Rotaria</taxon>
    </lineage>
</organism>
<evidence type="ECO:0000256" key="1">
    <source>
        <dbReference type="SAM" id="MobiDB-lite"/>
    </source>
</evidence>
<comment type="caution">
    <text evidence="2">The sequence shown here is derived from an EMBL/GenBank/DDBJ whole genome shotgun (WGS) entry which is preliminary data.</text>
</comment>
<dbReference type="AlphaFoldDB" id="A0A8S3IU99"/>
<evidence type="ECO:0000313" key="3">
    <source>
        <dbReference type="Proteomes" id="UP000681720"/>
    </source>
</evidence>
<name>A0A8S3IU99_9BILA</name>
<dbReference type="EMBL" id="CAJOBJ010349901">
    <property type="protein sequence ID" value="CAF5206802.1"/>
    <property type="molecule type" value="Genomic_DNA"/>
</dbReference>